<feature type="transmembrane region" description="Helical" evidence="18">
    <location>
        <begin position="380"/>
        <end position="409"/>
    </location>
</feature>
<feature type="transmembrane region" description="Helical" evidence="18">
    <location>
        <begin position="480"/>
        <end position="498"/>
    </location>
</feature>
<keyword evidence="15 18" id="KW-0676">Redox-active center</keyword>
<evidence type="ECO:0000256" key="11">
    <source>
        <dbReference type="ARBA" id="ARBA00023002"/>
    </source>
</evidence>
<feature type="disulfide bond" description="Redox-active" evidence="18">
    <location>
        <begin position="200"/>
        <end position="206"/>
    </location>
</feature>
<comment type="catalytic activity">
    <reaction evidence="16 18">
        <text>[protein]-dithiol + NAD(+) = [protein]-disulfide + NADH + H(+)</text>
        <dbReference type="Rhea" id="RHEA:18749"/>
        <dbReference type="Rhea" id="RHEA-COMP:10593"/>
        <dbReference type="Rhea" id="RHEA-COMP:10594"/>
        <dbReference type="ChEBI" id="CHEBI:15378"/>
        <dbReference type="ChEBI" id="CHEBI:29950"/>
        <dbReference type="ChEBI" id="CHEBI:50058"/>
        <dbReference type="ChEBI" id="CHEBI:57540"/>
        <dbReference type="ChEBI" id="CHEBI:57945"/>
        <dbReference type="EC" id="1.8.1.8"/>
    </reaction>
</comment>
<dbReference type="Pfam" id="PF02683">
    <property type="entry name" value="DsbD_TM"/>
    <property type="match status" value="1"/>
</dbReference>
<dbReference type="AlphaFoldDB" id="A0A317C7U3"/>
<keyword evidence="11 18" id="KW-0560">Oxidoreductase</keyword>
<evidence type="ECO:0000256" key="7">
    <source>
        <dbReference type="ARBA" id="ARBA00022729"/>
    </source>
</evidence>
<keyword evidence="6 18" id="KW-0812">Transmembrane</keyword>
<dbReference type="GO" id="GO:0017004">
    <property type="term" value="P:cytochrome complex assembly"/>
    <property type="evidence" value="ECO:0007669"/>
    <property type="project" value="UniProtKB-UniRule"/>
</dbReference>
<dbReference type="HAMAP" id="MF_00399">
    <property type="entry name" value="DbsD"/>
    <property type="match status" value="1"/>
</dbReference>
<name>A0A317C7U3_9GAMM</name>
<keyword evidence="9 18" id="KW-0249">Electron transport</keyword>
<dbReference type="Pfam" id="PF13899">
    <property type="entry name" value="Thioredoxin_7"/>
    <property type="match status" value="1"/>
</dbReference>
<evidence type="ECO:0000256" key="10">
    <source>
        <dbReference type="ARBA" id="ARBA00022989"/>
    </source>
</evidence>
<dbReference type="InterPro" id="IPR028250">
    <property type="entry name" value="DsbDN"/>
</dbReference>
<feature type="transmembrane region" description="Helical" evidence="18">
    <location>
        <begin position="263"/>
        <end position="288"/>
    </location>
</feature>
<keyword evidence="8 18" id="KW-0201">Cytochrome c-type biogenesis</keyword>
<evidence type="ECO:0000256" key="3">
    <source>
        <dbReference type="ARBA" id="ARBA00022448"/>
    </source>
</evidence>
<dbReference type="SUPFAM" id="SSF74863">
    <property type="entry name" value="Thiol:disulfide interchange protein DsbD, N-terminal domain (DsbD-alpha)"/>
    <property type="match status" value="1"/>
</dbReference>
<evidence type="ECO:0000256" key="5">
    <source>
        <dbReference type="ARBA" id="ARBA00022519"/>
    </source>
</evidence>
<evidence type="ECO:0000256" key="2">
    <source>
        <dbReference type="ARBA" id="ARBA00007241"/>
    </source>
</evidence>
<keyword evidence="10 18" id="KW-1133">Transmembrane helix</keyword>
<feature type="domain" description="Thioredoxin" evidence="19">
    <location>
        <begin position="535"/>
        <end position="676"/>
    </location>
</feature>
<evidence type="ECO:0000256" key="15">
    <source>
        <dbReference type="ARBA" id="ARBA00023284"/>
    </source>
</evidence>
<comment type="function">
    <text evidence="18">Required to facilitate the formation of correct disulfide bonds in some periplasmic proteins and for the assembly of the periplasmic c-type cytochromes. Acts by transferring electrons from cytoplasmic thioredoxin to the periplasm. This transfer involves a cascade of disulfide bond formation and reduction steps.</text>
</comment>
<keyword evidence="13 18" id="KW-0472">Membrane</keyword>
<feature type="transmembrane region" description="Helical" evidence="18">
    <location>
        <begin position="336"/>
        <end position="360"/>
    </location>
</feature>
<dbReference type="EC" id="1.8.1.8" evidence="18"/>
<dbReference type="Gene3D" id="3.40.30.10">
    <property type="entry name" value="Glutaredoxin"/>
    <property type="match status" value="1"/>
</dbReference>
<evidence type="ECO:0000256" key="8">
    <source>
        <dbReference type="ARBA" id="ARBA00022748"/>
    </source>
</evidence>
<evidence type="ECO:0000313" key="21">
    <source>
        <dbReference type="Proteomes" id="UP000245539"/>
    </source>
</evidence>
<evidence type="ECO:0000256" key="6">
    <source>
        <dbReference type="ARBA" id="ARBA00022692"/>
    </source>
</evidence>
<accession>A0A317C7U3</accession>
<evidence type="ECO:0000256" key="16">
    <source>
        <dbReference type="ARBA" id="ARBA00047388"/>
    </source>
</evidence>
<evidence type="ECO:0000259" key="19">
    <source>
        <dbReference type="PROSITE" id="PS51352"/>
    </source>
</evidence>
<comment type="caution">
    <text evidence="20">The sequence shown here is derived from an EMBL/GenBank/DDBJ whole genome shotgun (WGS) entry which is preliminary data.</text>
</comment>
<dbReference type="RefSeq" id="WP_109838794.1">
    <property type="nucleotide sequence ID" value="NZ_QGKM01000055.1"/>
</dbReference>
<dbReference type="InterPro" id="IPR036929">
    <property type="entry name" value="DsbDN_sf"/>
</dbReference>
<proteinExistence type="inferred from homology"/>
<dbReference type="Proteomes" id="UP000245539">
    <property type="component" value="Unassembled WGS sequence"/>
</dbReference>
<feature type="transmembrane region" description="Helical" evidence="18">
    <location>
        <begin position="300"/>
        <end position="324"/>
    </location>
</feature>
<dbReference type="CDD" id="cd02953">
    <property type="entry name" value="DsbDgamma"/>
    <property type="match status" value="1"/>
</dbReference>
<organism evidence="20 21">
    <name type="scientific">Leucothrix pacifica</name>
    <dbReference type="NCBI Taxonomy" id="1247513"/>
    <lineage>
        <taxon>Bacteria</taxon>
        <taxon>Pseudomonadati</taxon>
        <taxon>Pseudomonadota</taxon>
        <taxon>Gammaproteobacteria</taxon>
        <taxon>Thiotrichales</taxon>
        <taxon>Thiotrichaceae</taxon>
        <taxon>Leucothrix</taxon>
    </lineage>
</organism>
<sequence length="683" mass="73442">MRNKSTDKCVENPKHLQFIQDFASVFRWSQVLLLLVLLTVGVSHAQSSPDNPSLNTLQSVLGETQPNISSSSLIANDTAGSMGLLQSAGFLGFGGGSDDQGILPPDKAYSGSVSLIGGELIEVFFAIRDCCYLYKDKFTFATDSVGLTLGQPNFPEGSDYSDAFYGDMKIYRKQVRITIPVFIEKGQTSPLMLRVGYQGCADVGVCYPPQNKVFSVDISPSGISDESAANNQADGKNSPLGYVSEQDRLANFLAANGVWSLPLFFVLGVLLAFTPCVLPMIPILSGIITADKAITQGKAFSLSLAYVLAMALTYSLIGVLAVASGANLQAVFQHPAVLITFSALFVFLSLPMFGVFELQLPVAWQNWLTNISQRQRGGQFIGVSVMGGLSALIVGPCVAAPLIGILTYITLTGDMVFGGLTLFVLGLGMGLPLLVIGTTAGRWVPRAGPWMQVVKAGFGVGLLAVAIWLLSRILPTTVNMLLWALLLLGVAFALMYFGRATNRSVMLISSATSLISMSLGIALIWSTASGVNDINQLLSSLPFRAAPQNSPGFVEKPAFTRIKSSEELDAKLKAAGRLKKPVILDFYADWCVSCIEMEQSTFHDPGVAKLMSRFTLLQADVTKNDVTDQALLKRFGIFGPPAILFFPPQENEMRQYRAVGFMNANDFSALLTTVLNTKSISNL</sequence>
<dbReference type="GO" id="GO:0045454">
    <property type="term" value="P:cell redox homeostasis"/>
    <property type="evidence" value="ECO:0007669"/>
    <property type="project" value="TreeGrafter"/>
</dbReference>
<keyword evidence="21" id="KW-1185">Reference proteome</keyword>
<comment type="similarity">
    <text evidence="2 18">Belongs to the thioredoxin family. DsbD subfamily.</text>
</comment>
<dbReference type="EMBL" id="QGKM01000055">
    <property type="protein sequence ID" value="PWQ94399.1"/>
    <property type="molecule type" value="Genomic_DNA"/>
</dbReference>
<evidence type="ECO:0000256" key="18">
    <source>
        <dbReference type="HAMAP-Rule" id="MF_00399"/>
    </source>
</evidence>
<keyword evidence="12 18" id="KW-0520">NAD</keyword>
<evidence type="ECO:0000256" key="14">
    <source>
        <dbReference type="ARBA" id="ARBA00023157"/>
    </source>
</evidence>
<comment type="caution">
    <text evidence="18">Lacks conserved residue(s) required for the propagation of feature annotation.</text>
</comment>
<keyword evidence="3 18" id="KW-0813">Transport</keyword>
<evidence type="ECO:0000256" key="13">
    <source>
        <dbReference type="ARBA" id="ARBA00023136"/>
    </source>
</evidence>
<protein>
    <recommendedName>
        <fullName evidence="18">Thiol:disulfide interchange protein DsbD</fullName>
        <ecNumber evidence="18">1.8.1.8</ecNumber>
    </recommendedName>
    <alternativeName>
        <fullName evidence="18">Protein-disulfide reductase</fullName>
        <shortName evidence="18">Disulfide reductase</shortName>
    </alternativeName>
</protein>
<keyword evidence="4 18" id="KW-1003">Cell membrane</keyword>
<feature type="disulfide bond" description="Redox-active" evidence="18">
    <location>
        <begin position="591"/>
        <end position="594"/>
    </location>
</feature>
<dbReference type="GO" id="GO:0009055">
    <property type="term" value="F:electron transfer activity"/>
    <property type="evidence" value="ECO:0007669"/>
    <property type="project" value="UniProtKB-UniRule"/>
</dbReference>
<evidence type="ECO:0000256" key="17">
    <source>
        <dbReference type="ARBA" id="ARBA00047804"/>
    </source>
</evidence>
<dbReference type="GO" id="GO:0005886">
    <property type="term" value="C:plasma membrane"/>
    <property type="evidence" value="ECO:0007669"/>
    <property type="project" value="UniProtKB-SubCell"/>
</dbReference>
<evidence type="ECO:0000313" key="20">
    <source>
        <dbReference type="EMBL" id="PWQ94399.1"/>
    </source>
</evidence>
<evidence type="ECO:0000256" key="9">
    <source>
        <dbReference type="ARBA" id="ARBA00022982"/>
    </source>
</evidence>
<dbReference type="OrthoDB" id="9811036at2"/>
<evidence type="ECO:0000256" key="4">
    <source>
        <dbReference type="ARBA" id="ARBA00022475"/>
    </source>
</evidence>
<dbReference type="SUPFAM" id="SSF52833">
    <property type="entry name" value="Thioredoxin-like"/>
    <property type="match status" value="1"/>
</dbReference>
<dbReference type="Pfam" id="PF11412">
    <property type="entry name" value="DsbD_N"/>
    <property type="match status" value="1"/>
</dbReference>
<keyword evidence="5 18" id="KW-0997">Cell inner membrane</keyword>
<keyword evidence="7" id="KW-0732">Signal</keyword>
<gene>
    <name evidence="18" type="primary">dsbD</name>
    <name evidence="20" type="ORF">DKW60_16650</name>
</gene>
<feature type="transmembrane region" description="Helical" evidence="18">
    <location>
        <begin position="505"/>
        <end position="525"/>
    </location>
</feature>
<feature type="transmembrane region" description="Helical" evidence="18">
    <location>
        <begin position="415"/>
        <end position="441"/>
    </location>
</feature>
<dbReference type="InterPro" id="IPR013766">
    <property type="entry name" value="Thioredoxin_domain"/>
</dbReference>
<dbReference type="InterPro" id="IPR035671">
    <property type="entry name" value="DsbD_gamma"/>
</dbReference>
<dbReference type="Gene3D" id="2.60.40.1250">
    <property type="entry name" value="Thiol:disulfide interchange protein DsbD, N-terminal domain"/>
    <property type="match status" value="1"/>
</dbReference>
<dbReference type="PANTHER" id="PTHR32234">
    <property type="entry name" value="THIOL:DISULFIDE INTERCHANGE PROTEIN DSBD"/>
    <property type="match status" value="1"/>
</dbReference>
<feature type="transmembrane region" description="Helical" evidence="18">
    <location>
        <begin position="453"/>
        <end position="474"/>
    </location>
</feature>
<dbReference type="PANTHER" id="PTHR32234:SF0">
    <property type="entry name" value="THIOL:DISULFIDE INTERCHANGE PROTEIN DSBD"/>
    <property type="match status" value="1"/>
</dbReference>
<evidence type="ECO:0000256" key="1">
    <source>
        <dbReference type="ARBA" id="ARBA00004429"/>
    </source>
</evidence>
<dbReference type="InterPro" id="IPR036249">
    <property type="entry name" value="Thioredoxin-like_sf"/>
</dbReference>
<reference evidence="20 21" key="1">
    <citation type="submission" date="2018-05" db="EMBL/GenBank/DDBJ databases">
        <title>Leucothrix arctica sp. nov., isolated from Arctic seawater.</title>
        <authorList>
            <person name="Choi A."/>
            <person name="Baek K."/>
        </authorList>
    </citation>
    <scope>NUCLEOTIDE SEQUENCE [LARGE SCALE GENOMIC DNA]</scope>
    <source>
        <strain evidence="20 21">JCM 18388</strain>
    </source>
</reference>
<dbReference type="GO" id="GO:0047134">
    <property type="term" value="F:protein-disulfide reductase [NAD(P)H] activity"/>
    <property type="evidence" value="ECO:0007669"/>
    <property type="project" value="UniProtKB-UniRule"/>
</dbReference>
<dbReference type="InterPro" id="IPR022910">
    <property type="entry name" value="Thiol_diS_interchange_DbsD"/>
</dbReference>
<comment type="subcellular location">
    <subcellularLocation>
        <location evidence="1 18">Cell inner membrane</location>
        <topology evidence="1 18">Multi-pass membrane protein</topology>
    </subcellularLocation>
</comment>
<dbReference type="PROSITE" id="PS51352">
    <property type="entry name" value="THIOREDOXIN_2"/>
    <property type="match status" value="1"/>
</dbReference>
<evidence type="ECO:0000256" key="12">
    <source>
        <dbReference type="ARBA" id="ARBA00023027"/>
    </source>
</evidence>
<dbReference type="NCBIfam" id="NF001419">
    <property type="entry name" value="PRK00293.1"/>
    <property type="match status" value="1"/>
</dbReference>
<keyword evidence="14 18" id="KW-1015">Disulfide bond</keyword>
<comment type="catalytic activity">
    <reaction evidence="17 18">
        <text>[protein]-dithiol + NADP(+) = [protein]-disulfide + NADPH + H(+)</text>
        <dbReference type="Rhea" id="RHEA:18753"/>
        <dbReference type="Rhea" id="RHEA-COMP:10593"/>
        <dbReference type="Rhea" id="RHEA-COMP:10594"/>
        <dbReference type="ChEBI" id="CHEBI:15378"/>
        <dbReference type="ChEBI" id="CHEBI:29950"/>
        <dbReference type="ChEBI" id="CHEBI:50058"/>
        <dbReference type="ChEBI" id="CHEBI:57783"/>
        <dbReference type="ChEBI" id="CHEBI:58349"/>
        <dbReference type="EC" id="1.8.1.8"/>
    </reaction>
</comment>
<dbReference type="InterPro" id="IPR003834">
    <property type="entry name" value="Cyt_c_assmbl_TM_dom"/>
</dbReference>